<dbReference type="PANTHER" id="PTHR47592">
    <property type="entry name" value="PBF68 PROTEIN"/>
    <property type="match status" value="1"/>
</dbReference>
<reference evidence="2 3" key="1">
    <citation type="journal article" date="2018" name="PLoS Genet.">
        <title>Population sequencing reveals clonal diversity and ancestral inbreeding in the grapevine cultivar Chardonnay.</title>
        <authorList>
            <person name="Roach M.J."/>
            <person name="Johnson D.L."/>
            <person name="Bohlmann J."/>
            <person name="van Vuuren H.J."/>
            <person name="Jones S.J."/>
            <person name="Pretorius I.S."/>
            <person name="Schmidt S.A."/>
            <person name="Borneman A.R."/>
        </authorList>
    </citation>
    <scope>NUCLEOTIDE SEQUENCE [LARGE SCALE GENOMIC DNA]</scope>
    <source>
        <strain evidence="3">cv. Chardonnay</strain>
        <tissue evidence="2">Leaf</tissue>
    </source>
</reference>
<evidence type="ECO:0000313" key="3">
    <source>
        <dbReference type="Proteomes" id="UP000288805"/>
    </source>
</evidence>
<gene>
    <name evidence="2" type="ORF">CK203_033468</name>
</gene>
<dbReference type="AlphaFoldDB" id="A0A438FLD9"/>
<comment type="caution">
    <text evidence="2">The sequence shown here is derived from an EMBL/GenBank/DDBJ whole genome shotgun (WGS) entry which is preliminary data.</text>
</comment>
<dbReference type="Pfam" id="PF22936">
    <property type="entry name" value="Pol_BBD"/>
    <property type="match status" value="1"/>
</dbReference>
<proteinExistence type="predicted"/>
<sequence>MVTSVKDWVVDSRAAKYICSNRSAFTSYTMIVLVISKRKILLKLTSGKVLVLSDKLHVPDIHWNLVSISLLGKVGVKIIFNYDKIVLTTNNVFVGKGYCNQGFFLC</sequence>
<dbReference type="EMBL" id="QGNW01000846">
    <property type="protein sequence ID" value="RVW60829.1"/>
    <property type="molecule type" value="Genomic_DNA"/>
</dbReference>
<protein>
    <recommendedName>
        <fullName evidence="1">Retrovirus-related Pol polyprotein from transposon TNT 1-94-like beta-barrel domain-containing protein</fullName>
    </recommendedName>
</protein>
<name>A0A438FLD9_VITVI</name>
<dbReference type="InterPro" id="IPR054722">
    <property type="entry name" value="PolX-like_BBD"/>
</dbReference>
<dbReference type="PANTHER" id="PTHR47592:SF27">
    <property type="entry name" value="OS08G0421700 PROTEIN"/>
    <property type="match status" value="1"/>
</dbReference>
<evidence type="ECO:0000259" key="1">
    <source>
        <dbReference type="Pfam" id="PF22936"/>
    </source>
</evidence>
<organism evidence="2 3">
    <name type="scientific">Vitis vinifera</name>
    <name type="common">Grape</name>
    <dbReference type="NCBI Taxonomy" id="29760"/>
    <lineage>
        <taxon>Eukaryota</taxon>
        <taxon>Viridiplantae</taxon>
        <taxon>Streptophyta</taxon>
        <taxon>Embryophyta</taxon>
        <taxon>Tracheophyta</taxon>
        <taxon>Spermatophyta</taxon>
        <taxon>Magnoliopsida</taxon>
        <taxon>eudicotyledons</taxon>
        <taxon>Gunneridae</taxon>
        <taxon>Pentapetalae</taxon>
        <taxon>rosids</taxon>
        <taxon>Vitales</taxon>
        <taxon>Vitaceae</taxon>
        <taxon>Viteae</taxon>
        <taxon>Vitis</taxon>
    </lineage>
</organism>
<accession>A0A438FLD9</accession>
<evidence type="ECO:0000313" key="2">
    <source>
        <dbReference type="EMBL" id="RVW60829.1"/>
    </source>
</evidence>
<feature type="domain" description="Retrovirus-related Pol polyprotein from transposon TNT 1-94-like beta-barrel" evidence="1">
    <location>
        <begin position="8"/>
        <end position="75"/>
    </location>
</feature>
<dbReference type="Proteomes" id="UP000288805">
    <property type="component" value="Unassembled WGS sequence"/>
</dbReference>